<evidence type="ECO:0000313" key="2">
    <source>
        <dbReference type="EMBL" id="KAG7154542.1"/>
    </source>
</evidence>
<name>A0A8J5J861_HOMAM</name>
<dbReference type="EMBL" id="JAHLQT010044146">
    <property type="protein sequence ID" value="KAG7154542.1"/>
    <property type="molecule type" value="Genomic_DNA"/>
</dbReference>
<evidence type="ECO:0000313" key="3">
    <source>
        <dbReference type="Proteomes" id="UP000747542"/>
    </source>
</evidence>
<dbReference type="AlphaFoldDB" id="A0A8J5J861"/>
<evidence type="ECO:0000256" key="1">
    <source>
        <dbReference type="SAM" id="SignalP"/>
    </source>
</evidence>
<accession>A0A8J5J861</accession>
<keyword evidence="1" id="KW-0732">Signal</keyword>
<sequence length="141" mass="15435">MAVVVLMVCLVPSITGQSLDLLGAGTEEALQSLVKHLQPNVIPRFVGCILDEPQYTDCDKRSRGLKLLFLAFDTRGFVCDNCSKETVYQMCLVQQSLLTNLEQCNKLRTGLILETDICVPNPECANVPIAAELSHLLEGIA</sequence>
<feature type="chain" id="PRO_5035199037" evidence="1">
    <location>
        <begin position="17"/>
        <end position="141"/>
    </location>
</feature>
<dbReference type="Proteomes" id="UP000747542">
    <property type="component" value="Unassembled WGS sequence"/>
</dbReference>
<proteinExistence type="predicted"/>
<keyword evidence="3" id="KW-1185">Reference proteome</keyword>
<organism evidence="2 3">
    <name type="scientific">Homarus americanus</name>
    <name type="common">American lobster</name>
    <dbReference type="NCBI Taxonomy" id="6706"/>
    <lineage>
        <taxon>Eukaryota</taxon>
        <taxon>Metazoa</taxon>
        <taxon>Ecdysozoa</taxon>
        <taxon>Arthropoda</taxon>
        <taxon>Crustacea</taxon>
        <taxon>Multicrustacea</taxon>
        <taxon>Malacostraca</taxon>
        <taxon>Eumalacostraca</taxon>
        <taxon>Eucarida</taxon>
        <taxon>Decapoda</taxon>
        <taxon>Pleocyemata</taxon>
        <taxon>Astacidea</taxon>
        <taxon>Nephropoidea</taxon>
        <taxon>Nephropidae</taxon>
        <taxon>Homarus</taxon>
    </lineage>
</organism>
<feature type="signal peptide" evidence="1">
    <location>
        <begin position="1"/>
        <end position="16"/>
    </location>
</feature>
<gene>
    <name evidence="2" type="ORF">Hamer_G023956</name>
</gene>
<reference evidence="2" key="1">
    <citation type="journal article" date="2021" name="Sci. Adv.">
        <title>The American lobster genome reveals insights on longevity, neural, and immune adaptations.</title>
        <authorList>
            <person name="Polinski J.M."/>
            <person name="Zimin A.V."/>
            <person name="Clark K.F."/>
            <person name="Kohn A.B."/>
            <person name="Sadowski N."/>
            <person name="Timp W."/>
            <person name="Ptitsyn A."/>
            <person name="Khanna P."/>
            <person name="Romanova D.Y."/>
            <person name="Williams P."/>
            <person name="Greenwood S.J."/>
            <person name="Moroz L.L."/>
            <person name="Walt D.R."/>
            <person name="Bodnar A.G."/>
        </authorList>
    </citation>
    <scope>NUCLEOTIDE SEQUENCE</scope>
    <source>
        <strain evidence="2">GMGI-L3</strain>
    </source>
</reference>
<protein>
    <submittedName>
        <fullName evidence="2">Uncharacterized protein</fullName>
    </submittedName>
</protein>
<comment type="caution">
    <text evidence="2">The sequence shown here is derived from an EMBL/GenBank/DDBJ whole genome shotgun (WGS) entry which is preliminary data.</text>
</comment>